<protein>
    <recommendedName>
        <fullName evidence="4">TolB</fullName>
    </recommendedName>
</protein>
<organism evidence="2 3">
    <name type="scientific">Nocardioides gansuensis</name>
    <dbReference type="NCBI Taxonomy" id="2138300"/>
    <lineage>
        <taxon>Bacteria</taxon>
        <taxon>Bacillati</taxon>
        <taxon>Actinomycetota</taxon>
        <taxon>Actinomycetes</taxon>
        <taxon>Propionibacteriales</taxon>
        <taxon>Nocardioidaceae</taxon>
        <taxon>Nocardioides</taxon>
    </lineage>
</organism>
<dbReference type="EMBL" id="QDGZ01000010">
    <property type="protein sequence ID" value="PVG81133.1"/>
    <property type="molecule type" value="Genomic_DNA"/>
</dbReference>
<name>A0A2T8F601_9ACTN</name>
<feature type="region of interest" description="Disordered" evidence="1">
    <location>
        <begin position="302"/>
        <end position="327"/>
    </location>
</feature>
<dbReference type="RefSeq" id="WP_116574059.1">
    <property type="nucleotide sequence ID" value="NZ_QDGZ01000010.1"/>
</dbReference>
<proteinExistence type="predicted"/>
<dbReference type="OrthoDB" id="9808778at2"/>
<dbReference type="InterPro" id="IPR011659">
    <property type="entry name" value="WD40"/>
</dbReference>
<accession>A0A2T8F601</accession>
<evidence type="ECO:0008006" key="4">
    <source>
        <dbReference type="Google" id="ProtNLM"/>
    </source>
</evidence>
<gene>
    <name evidence="2" type="ORF">DDE18_20210</name>
</gene>
<evidence type="ECO:0000256" key="1">
    <source>
        <dbReference type="SAM" id="MobiDB-lite"/>
    </source>
</evidence>
<comment type="caution">
    <text evidence="2">The sequence shown here is derived from an EMBL/GenBank/DDBJ whole genome shotgun (WGS) entry which is preliminary data.</text>
</comment>
<dbReference type="SUPFAM" id="SSF82171">
    <property type="entry name" value="DPP6 N-terminal domain-like"/>
    <property type="match status" value="1"/>
</dbReference>
<dbReference type="Pfam" id="PF07676">
    <property type="entry name" value="PD40"/>
    <property type="match status" value="1"/>
</dbReference>
<sequence length="327" mass="34903">MIDRLSLRARMLIAAGGAALLVAAALAYVVVTRDGAKATPASDGAVVVDGPRMLVVSERKLATVSATDVSGPREVHDVDCVRSYVAGDTSVCLRPKDAWTHTLVTMNGQLKDAHEYQLPGVPSRARVSDSGRMVSWTTFVSGDSYTSSGMSTRTGVIDTTTGDYVPSIEHFSVTLDGKPYRAADVNYWGVSFADDDNTFYATLATGGQRYLVRGNFTAETVETLATNVECPSISPDGTRLAFKQAIDNDPLKGWRISVLELSTMKVTDLSETRSIDDQPAWLDDETVAYTFRATDGVPSVWSVPADGTGTPTKLADNAESPAPLAHG</sequence>
<dbReference type="Gene3D" id="2.120.10.30">
    <property type="entry name" value="TolB, C-terminal domain"/>
    <property type="match status" value="1"/>
</dbReference>
<evidence type="ECO:0000313" key="2">
    <source>
        <dbReference type="EMBL" id="PVG81133.1"/>
    </source>
</evidence>
<dbReference type="InterPro" id="IPR011042">
    <property type="entry name" value="6-blade_b-propeller_TolB-like"/>
</dbReference>
<keyword evidence="3" id="KW-1185">Reference proteome</keyword>
<dbReference type="Proteomes" id="UP000246018">
    <property type="component" value="Unassembled WGS sequence"/>
</dbReference>
<dbReference type="AlphaFoldDB" id="A0A2T8F601"/>
<reference evidence="2 3" key="1">
    <citation type="submission" date="2018-04" db="EMBL/GenBank/DDBJ databases">
        <title>Genome of Nocardioides gansuensis WSJ-1.</title>
        <authorList>
            <person name="Wu S."/>
            <person name="Wang G."/>
        </authorList>
    </citation>
    <scope>NUCLEOTIDE SEQUENCE [LARGE SCALE GENOMIC DNA]</scope>
    <source>
        <strain evidence="2 3">WSJ-1</strain>
    </source>
</reference>
<evidence type="ECO:0000313" key="3">
    <source>
        <dbReference type="Proteomes" id="UP000246018"/>
    </source>
</evidence>